<dbReference type="GO" id="GO:0006357">
    <property type="term" value="P:regulation of transcription by RNA polymerase II"/>
    <property type="evidence" value="ECO:0007669"/>
    <property type="project" value="TreeGrafter"/>
</dbReference>
<dbReference type="InterPro" id="IPR039353">
    <property type="entry name" value="TF_Adf1"/>
</dbReference>
<evidence type="ECO:0000313" key="4">
    <source>
        <dbReference type="WBParaSite" id="ASIM_0000536201-mRNA-1"/>
    </source>
</evidence>
<reference evidence="4" key="1">
    <citation type="submission" date="2017-02" db="UniProtKB">
        <authorList>
            <consortium name="WormBaseParasite"/>
        </authorList>
    </citation>
    <scope>IDENTIFICATION</scope>
</reference>
<dbReference type="OrthoDB" id="5984255at2759"/>
<protein>
    <submittedName>
        <fullName evidence="4">MADF domain-containing protein</fullName>
    </submittedName>
</protein>
<dbReference type="GO" id="GO:0005667">
    <property type="term" value="C:transcription regulator complex"/>
    <property type="evidence" value="ECO:0007669"/>
    <property type="project" value="TreeGrafter"/>
</dbReference>
<feature type="domain" description="MADF" evidence="1">
    <location>
        <begin position="68"/>
        <end position="153"/>
    </location>
</feature>
<proteinExistence type="predicted"/>
<evidence type="ECO:0000313" key="2">
    <source>
        <dbReference type="EMBL" id="VDK25094.1"/>
    </source>
</evidence>
<dbReference type="WBParaSite" id="ASIM_0000536201-mRNA-1">
    <property type="protein sequence ID" value="ASIM_0000536201-mRNA-1"/>
    <property type="gene ID" value="ASIM_0000536201"/>
</dbReference>
<accession>A0A0M3JCM9</accession>
<dbReference type="PANTHER" id="PTHR12243">
    <property type="entry name" value="MADF DOMAIN TRANSCRIPTION FACTOR"/>
    <property type="match status" value="1"/>
</dbReference>
<dbReference type="InterPro" id="IPR006578">
    <property type="entry name" value="MADF-dom"/>
</dbReference>
<organism evidence="4">
    <name type="scientific">Anisakis simplex</name>
    <name type="common">Herring worm</name>
    <dbReference type="NCBI Taxonomy" id="6269"/>
    <lineage>
        <taxon>Eukaryota</taxon>
        <taxon>Metazoa</taxon>
        <taxon>Ecdysozoa</taxon>
        <taxon>Nematoda</taxon>
        <taxon>Chromadorea</taxon>
        <taxon>Rhabditida</taxon>
        <taxon>Spirurina</taxon>
        <taxon>Ascaridomorpha</taxon>
        <taxon>Ascaridoidea</taxon>
        <taxon>Anisakidae</taxon>
        <taxon>Anisakis</taxon>
        <taxon>Anisakis simplex complex</taxon>
    </lineage>
</organism>
<dbReference type="PANTHER" id="PTHR12243:SF67">
    <property type="entry name" value="COREPRESSOR OF PANGOLIN, ISOFORM A-RELATED"/>
    <property type="match status" value="1"/>
</dbReference>
<name>A0A0M3JCM9_ANISI</name>
<dbReference type="Proteomes" id="UP000267096">
    <property type="component" value="Unassembled WGS sequence"/>
</dbReference>
<gene>
    <name evidence="2" type="ORF">ASIM_LOCUS5162</name>
</gene>
<sequence>MDGNCVSLNETLSNPALDTCYAVDNNDKSLSLSTIENKALSMISVDTKPSLCVKSDYHLIWCDNMKETLIREFCQSECLWNPKDKNYRCHRWKKVIMSQIARKMSIIYAVRVTENELLRQWNMLRDQFRRAKRTGKDQWRFYDHLLFLDSVDFNKDSTYWTE</sequence>
<dbReference type="GO" id="GO:0005634">
    <property type="term" value="C:nucleus"/>
    <property type="evidence" value="ECO:0007669"/>
    <property type="project" value="TreeGrafter"/>
</dbReference>
<dbReference type="EMBL" id="UYRR01009788">
    <property type="protein sequence ID" value="VDK25094.1"/>
    <property type="molecule type" value="Genomic_DNA"/>
</dbReference>
<keyword evidence="3" id="KW-1185">Reference proteome</keyword>
<dbReference type="AlphaFoldDB" id="A0A0M3JCM9"/>
<dbReference type="SMART" id="SM00595">
    <property type="entry name" value="MADF"/>
    <property type="match status" value="1"/>
</dbReference>
<dbReference type="PROSITE" id="PS51029">
    <property type="entry name" value="MADF"/>
    <property type="match status" value="1"/>
</dbReference>
<dbReference type="Pfam" id="PF10545">
    <property type="entry name" value="MADF_DNA_bdg"/>
    <property type="match status" value="1"/>
</dbReference>
<evidence type="ECO:0000259" key="1">
    <source>
        <dbReference type="PROSITE" id="PS51029"/>
    </source>
</evidence>
<reference evidence="2 3" key="2">
    <citation type="submission" date="2018-11" db="EMBL/GenBank/DDBJ databases">
        <authorList>
            <consortium name="Pathogen Informatics"/>
        </authorList>
    </citation>
    <scope>NUCLEOTIDE SEQUENCE [LARGE SCALE GENOMIC DNA]</scope>
</reference>
<evidence type="ECO:0000313" key="3">
    <source>
        <dbReference type="Proteomes" id="UP000267096"/>
    </source>
</evidence>